<feature type="region of interest" description="Disordered" evidence="1">
    <location>
        <begin position="144"/>
        <end position="171"/>
    </location>
</feature>
<reference evidence="2" key="1">
    <citation type="submission" date="2019-12" db="EMBL/GenBank/DDBJ databases">
        <title>Genome sequencing and annotation of Brassica cretica.</title>
        <authorList>
            <person name="Studholme D.J."/>
            <person name="Sarris P.F."/>
        </authorList>
    </citation>
    <scope>NUCLEOTIDE SEQUENCE</scope>
    <source>
        <strain evidence="2">PFS-102/07</strain>
        <tissue evidence="2">Leaf</tissue>
    </source>
</reference>
<protein>
    <submittedName>
        <fullName evidence="2">Uncharacterized protein</fullName>
    </submittedName>
</protein>
<organism evidence="2">
    <name type="scientific">Brassica cretica</name>
    <name type="common">Mustard</name>
    <dbReference type="NCBI Taxonomy" id="69181"/>
    <lineage>
        <taxon>Eukaryota</taxon>
        <taxon>Viridiplantae</taxon>
        <taxon>Streptophyta</taxon>
        <taxon>Embryophyta</taxon>
        <taxon>Tracheophyta</taxon>
        <taxon>Spermatophyta</taxon>
        <taxon>Magnoliopsida</taxon>
        <taxon>eudicotyledons</taxon>
        <taxon>Gunneridae</taxon>
        <taxon>Pentapetalae</taxon>
        <taxon>rosids</taxon>
        <taxon>malvids</taxon>
        <taxon>Brassicales</taxon>
        <taxon>Brassicaceae</taxon>
        <taxon>Brassiceae</taxon>
        <taxon>Brassica</taxon>
    </lineage>
</organism>
<gene>
    <name evidence="2" type="ORF">F2Q70_00010586</name>
</gene>
<dbReference type="AlphaFoldDB" id="A0A8S9M236"/>
<sequence length="342" mass="37604">MLCLCVSISPKLCLSLTLSRPSQAHSLKPSSPDKAALNLAPLAVIVFKALSSQAHTLKFLSLLKMTKDTWPPEEISLRYLVFSIDASFDLCLSSLHLSLSRPLSPSLSISTPLSISLDLDENPSLLTLESLHRPLWSQPLSISRLSSPSRRPSQARPLRLSLSGRPSQAQTSQNYSLSTIFVTRSSLFPDSDLEISHLRLELSVLRLELSVLSFSRALSSLTVITSSLISSDLGFKHCSLFPDSEGVGVRCKERKFATAPRFYSITSTLSFLSSLDGFMMITVVCVKPSSLFFELSLSRALSLSELFSEALSSEAHTLKFFSFLKMAKDTLALVALIPKRLF</sequence>
<feature type="compositionally biased region" description="Low complexity" evidence="1">
    <location>
        <begin position="144"/>
        <end position="163"/>
    </location>
</feature>
<dbReference type="EMBL" id="QGKY02000089">
    <property type="protein sequence ID" value="KAF2614074.1"/>
    <property type="molecule type" value="Genomic_DNA"/>
</dbReference>
<proteinExistence type="predicted"/>
<evidence type="ECO:0000256" key="1">
    <source>
        <dbReference type="SAM" id="MobiDB-lite"/>
    </source>
</evidence>
<name>A0A8S9M236_BRACR</name>
<evidence type="ECO:0000313" key="2">
    <source>
        <dbReference type="EMBL" id="KAF2614074.1"/>
    </source>
</evidence>
<comment type="caution">
    <text evidence="2">The sequence shown here is derived from an EMBL/GenBank/DDBJ whole genome shotgun (WGS) entry which is preliminary data.</text>
</comment>
<accession>A0A8S9M236</accession>